<dbReference type="HOGENOM" id="CLU_2223667_0_0_1"/>
<dbReference type="AlphaFoldDB" id="W6MKA1"/>
<protein>
    <submittedName>
        <fullName evidence="1">Uncharacterized protein</fullName>
    </submittedName>
</protein>
<dbReference type="EMBL" id="HG793127">
    <property type="protein sequence ID" value="CDK26776.1"/>
    <property type="molecule type" value="Genomic_DNA"/>
</dbReference>
<gene>
    <name evidence="1" type="ORF">KUCA_T00002750001</name>
</gene>
<organism evidence="1 2">
    <name type="scientific">Kuraishia capsulata CBS 1993</name>
    <dbReference type="NCBI Taxonomy" id="1382522"/>
    <lineage>
        <taxon>Eukaryota</taxon>
        <taxon>Fungi</taxon>
        <taxon>Dikarya</taxon>
        <taxon>Ascomycota</taxon>
        <taxon>Saccharomycotina</taxon>
        <taxon>Pichiomycetes</taxon>
        <taxon>Pichiales</taxon>
        <taxon>Pichiaceae</taxon>
        <taxon>Kuraishia</taxon>
    </lineage>
</organism>
<accession>W6MKA1</accession>
<sequence length="106" mass="12563">MIGNQHELIISQSNDFHKRKVQLVEIGVAQLKFSQEFIRKINISIFNHIFKFHIVIDPELQEVIFSVRLTRQKRMLEDNSSQGMKQQVFRHLLVELARNHEILVEA</sequence>
<dbReference type="GeneID" id="34520163"/>
<reference evidence="1" key="1">
    <citation type="submission" date="2013-12" db="EMBL/GenBank/DDBJ databases">
        <authorList>
            <person name="Genoscope - CEA"/>
        </authorList>
    </citation>
    <scope>NUCLEOTIDE SEQUENCE</scope>
    <source>
        <strain evidence="1">CBS 1993</strain>
    </source>
</reference>
<proteinExistence type="predicted"/>
<keyword evidence="2" id="KW-1185">Reference proteome</keyword>
<reference evidence="1" key="2">
    <citation type="submission" date="2014-02" db="EMBL/GenBank/DDBJ databases">
        <title>Complete DNA sequence of /Kuraishia capsulata/ illustrates novel genomic features among budding yeasts (/Saccharomycotina/).</title>
        <authorList>
            <person name="Morales L."/>
            <person name="Noel B."/>
            <person name="Porcel B."/>
            <person name="Marcet-Houben M."/>
            <person name="Hullo M-F."/>
            <person name="Sacerdot C."/>
            <person name="Tekaia F."/>
            <person name="Leh-Louis V."/>
            <person name="Despons L."/>
            <person name="Khanna V."/>
            <person name="Aury J-M."/>
            <person name="Barbe V."/>
            <person name="Couloux A."/>
            <person name="Labadie K."/>
            <person name="Pelletier E."/>
            <person name="Souciet J-L."/>
            <person name="Boekhout T."/>
            <person name="Gabaldon T."/>
            <person name="Wincker P."/>
            <person name="Dujon B."/>
        </authorList>
    </citation>
    <scope>NUCLEOTIDE SEQUENCE</scope>
    <source>
        <strain evidence="1">CBS 1993</strain>
    </source>
</reference>
<dbReference type="RefSeq" id="XP_022458775.1">
    <property type="nucleotide sequence ID" value="XM_022603029.1"/>
</dbReference>
<evidence type="ECO:0000313" key="2">
    <source>
        <dbReference type="Proteomes" id="UP000019384"/>
    </source>
</evidence>
<dbReference type="Proteomes" id="UP000019384">
    <property type="component" value="Unassembled WGS sequence"/>
</dbReference>
<evidence type="ECO:0000313" key="1">
    <source>
        <dbReference type="EMBL" id="CDK26776.1"/>
    </source>
</evidence>
<name>W6MKA1_9ASCO</name>